<evidence type="ECO:0000256" key="10">
    <source>
        <dbReference type="ARBA" id="ARBA00034524"/>
    </source>
</evidence>
<keyword evidence="4" id="KW-0808">Transferase</keyword>
<evidence type="ECO:0000256" key="2">
    <source>
        <dbReference type="ARBA" id="ARBA00004141"/>
    </source>
</evidence>
<evidence type="ECO:0000256" key="8">
    <source>
        <dbReference type="ARBA" id="ARBA00023136"/>
    </source>
</evidence>
<reference evidence="16" key="1">
    <citation type="submission" date="2011-08" db="EMBL/GenBank/DDBJ databases">
        <authorList>
            <person name="Rombauts S."/>
        </authorList>
    </citation>
    <scope>NUCLEOTIDE SEQUENCE</scope>
    <source>
        <strain evidence="16">London</strain>
    </source>
</reference>
<evidence type="ECO:0000256" key="14">
    <source>
        <dbReference type="SAM" id="Phobius"/>
    </source>
</evidence>
<evidence type="ECO:0000256" key="3">
    <source>
        <dbReference type="ARBA" id="ARBA00005985"/>
    </source>
</evidence>
<dbReference type="InterPro" id="IPR039653">
    <property type="entry name" value="Prenyltransferase"/>
</dbReference>
<dbReference type="Gene3D" id="1.10.357.140">
    <property type="entry name" value="UbiA prenyltransferase"/>
    <property type="match status" value="1"/>
</dbReference>
<dbReference type="Proteomes" id="UP000015104">
    <property type="component" value="Unassembled WGS sequence"/>
</dbReference>
<comment type="catalytic activity">
    <reaction evidence="13">
        <text>an all-trans-polyprenyl diphosphate + 4-hydroxybenzoate = a 4-hydroxy-3-(all-trans-polyprenyl)benzoate + diphosphate</text>
        <dbReference type="Rhea" id="RHEA:44504"/>
        <dbReference type="Rhea" id="RHEA-COMP:9514"/>
        <dbReference type="Rhea" id="RHEA-COMP:9564"/>
        <dbReference type="ChEBI" id="CHEBI:17879"/>
        <dbReference type="ChEBI" id="CHEBI:33019"/>
        <dbReference type="ChEBI" id="CHEBI:58914"/>
        <dbReference type="ChEBI" id="CHEBI:78396"/>
        <dbReference type="EC" id="2.5.1.39"/>
    </reaction>
    <physiologicalReaction direction="left-to-right" evidence="13">
        <dbReference type="Rhea" id="RHEA:44505"/>
    </physiologicalReaction>
</comment>
<keyword evidence="6 14" id="KW-0812">Transmembrane</keyword>
<accession>T1K0N3</accession>
<evidence type="ECO:0000256" key="7">
    <source>
        <dbReference type="ARBA" id="ARBA00022989"/>
    </source>
</evidence>
<dbReference type="FunFam" id="1.10.357.140:FF:000003">
    <property type="entry name" value="4-hydroxybenzoate polyprenyltransferase, mitochondrial"/>
    <property type="match status" value="1"/>
</dbReference>
<dbReference type="GO" id="GO:0005743">
    <property type="term" value="C:mitochondrial inner membrane"/>
    <property type="evidence" value="ECO:0007669"/>
    <property type="project" value="TreeGrafter"/>
</dbReference>
<dbReference type="InterPro" id="IPR000537">
    <property type="entry name" value="UbiA_prenyltransferase"/>
</dbReference>
<keyword evidence="9" id="KW-0414">Isoprene biosynthesis</keyword>
<evidence type="ECO:0000256" key="11">
    <source>
        <dbReference type="ARBA" id="ARBA00049890"/>
    </source>
</evidence>
<dbReference type="GO" id="GO:0006744">
    <property type="term" value="P:ubiquinone biosynthetic process"/>
    <property type="evidence" value="ECO:0007669"/>
    <property type="project" value="UniProtKB-KW"/>
</dbReference>
<keyword evidence="7 14" id="KW-1133">Transmembrane helix</keyword>
<dbReference type="EnsemblMetazoa" id="tetur03g08420.1">
    <property type="protein sequence ID" value="tetur03g08420.1"/>
    <property type="gene ID" value="tetur03g08420"/>
</dbReference>
<evidence type="ECO:0000256" key="6">
    <source>
        <dbReference type="ARBA" id="ARBA00022692"/>
    </source>
</evidence>
<dbReference type="PANTHER" id="PTHR11048:SF28">
    <property type="entry name" value="4-HYDROXYBENZOATE POLYPRENYLTRANSFERASE, MITOCHONDRIAL"/>
    <property type="match status" value="1"/>
</dbReference>
<evidence type="ECO:0000256" key="5">
    <source>
        <dbReference type="ARBA" id="ARBA00022688"/>
    </source>
</evidence>
<dbReference type="PROSITE" id="PS00943">
    <property type="entry name" value="UBIA"/>
    <property type="match status" value="1"/>
</dbReference>
<dbReference type="GO" id="GO:0008412">
    <property type="term" value="F:4-hydroxybenzoate polyprenyltransferase activity"/>
    <property type="evidence" value="ECO:0007669"/>
    <property type="project" value="UniProtKB-EC"/>
</dbReference>
<dbReference type="STRING" id="32264.T1K0N3"/>
<comment type="cofactor">
    <cofactor evidence="1">
        <name>Mg(2+)</name>
        <dbReference type="ChEBI" id="CHEBI:18420"/>
    </cofactor>
</comment>
<comment type="catalytic activity">
    <reaction evidence="12">
        <text>all-trans-nonaprenyl diphosphate + 4-hydroxybenzoate = 4-hydroxy-3-(all-trans-nonaprenyl)benzoate + diphosphate</text>
        <dbReference type="Rhea" id="RHEA:17709"/>
        <dbReference type="ChEBI" id="CHEBI:17879"/>
        <dbReference type="ChEBI" id="CHEBI:33019"/>
        <dbReference type="ChEBI" id="CHEBI:58391"/>
        <dbReference type="ChEBI" id="CHEBI:84502"/>
        <dbReference type="EC" id="2.5.1.39"/>
    </reaction>
    <physiologicalReaction direction="left-to-right" evidence="12">
        <dbReference type="Rhea" id="RHEA:17710"/>
    </physiologicalReaction>
</comment>
<feature type="transmembrane region" description="Helical" evidence="14">
    <location>
        <begin position="211"/>
        <end position="228"/>
    </location>
</feature>
<feature type="transmembrane region" description="Helical" evidence="14">
    <location>
        <begin position="185"/>
        <end position="202"/>
    </location>
</feature>
<evidence type="ECO:0000256" key="13">
    <source>
        <dbReference type="ARBA" id="ARBA00051182"/>
    </source>
</evidence>
<dbReference type="EC" id="2.5.1.39" evidence="10"/>
<dbReference type="GO" id="GO:0008299">
    <property type="term" value="P:isoprenoid biosynthetic process"/>
    <property type="evidence" value="ECO:0007669"/>
    <property type="project" value="UniProtKB-KW"/>
</dbReference>
<dbReference type="CDD" id="cd13959">
    <property type="entry name" value="PT_UbiA_COQ2"/>
    <property type="match status" value="1"/>
</dbReference>
<keyword evidence="8 14" id="KW-0472">Membrane</keyword>
<evidence type="ECO:0000256" key="4">
    <source>
        <dbReference type="ARBA" id="ARBA00022679"/>
    </source>
</evidence>
<dbReference type="InterPro" id="IPR030470">
    <property type="entry name" value="UbiA_prenylTrfase_CS"/>
</dbReference>
<dbReference type="eggNOG" id="KOG1381">
    <property type="taxonomic scope" value="Eukaryota"/>
</dbReference>
<reference evidence="15" key="2">
    <citation type="submission" date="2015-06" db="UniProtKB">
        <authorList>
            <consortium name="EnsemblMetazoa"/>
        </authorList>
    </citation>
    <scope>IDENTIFICATION</scope>
</reference>
<comment type="similarity">
    <text evidence="3">Belongs to the UbiA prenyltransferase family.</text>
</comment>
<comment type="subcellular location">
    <subcellularLocation>
        <location evidence="2">Membrane</location>
        <topology evidence="2">Multi-pass membrane protein</topology>
    </subcellularLocation>
</comment>
<dbReference type="EMBL" id="CAEY01001145">
    <property type="status" value="NOT_ANNOTATED_CDS"/>
    <property type="molecule type" value="Genomic_DNA"/>
</dbReference>
<feature type="transmembrane region" description="Helical" evidence="14">
    <location>
        <begin position="90"/>
        <end position="110"/>
    </location>
</feature>
<dbReference type="Pfam" id="PF01040">
    <property type="entry name" value="UbiA"/>
    <property type="match status" value="1"/>
</dbReference>
<evidence type="ECO:0000256" key="9">
    <source>
        <dbReference type="ARBA" id="ARBA00023229"/>
    </source>
</evidence>
<feature type="transmembrane region" description="Helical" evidence="14">
    <location>
        <begin position="116"/>
        <end position="137"/>
    </location>
</feature>
<keyword evidence="5" id="KW-0831">Ubiquinone biosynthesis</keyword>
<name>T1K0N3_TETUR</name>
<evidence type="ECO:0000256" key="1">
    <source>
        <dbReference type="ARBA" id="ARBA00001946"/>
    </source>
</evidence>
<evidence type="ECO:0000256" key="12">
    <source>
        <dbReference type="ARBA" id="ARBA00050454"/>
    </source>
</evidence>
<evidence type="ECO:0000313" key="16">
    <source>
        <dbReference type="Proteomes" id="UP000015104"/>
    </source>
</evidence>
<dbReference type="AlphaFoldDB" id="T1K0N3"/>
<sequence>MINITSRPLLFKCYRHSSSPWTSFLTSHLSATFSNQSTRKQSPNIIQIKREQVIEEYVPVPTQAERIVAKFPNSVQPYLKLMRLHSPTGGLLLLWPGYFGLAFATDAMRYPNPTHLALFGVGTILMRGVGCTINDIVDRKIDKNVERTKNRPLASGEITVPKAMAFLALQSSLALSILLKFDTTSIILGLSSVGLVCIYPFAKRFTYWPQLVLGLTFNWGALLGWSVVTQGSTQ</sequence>
<organism evidence="15 16">
    <name type="scientific">Tetranychus urticae</name>
    <name type="common">Two-spotted spider mite</name>
    <dbReference type="NCBI Taxonomy" id="32264"/>
    <lineage>
        <taxon>Eukaryota</taxon>
        <taxon>Metazoa</taxon>
        <taxon>Ecdysozoa</taxon>
        <taxon>Arthropoda</taxon>
        <taxon>Chelicerata</taxon>
        <taxon>Arachnida</taxon>
        <taxon>Acari</taxon>
        <taxon>Acariformes</taxon>
        <taxon>Trombidiformes</taxon>
        <taxon>Prostigmata</taxon>
        <taxon>Eleutherengona</taxon>
        <taxon>Raphignathae</taxon>
        <taxon>Tetranychoidea</taxon>
        <taxon>Tetranychidae</taxon>
        <taxon>Tetranychus</taxon>
    </lineage>
</organism>
<comment type="catalytic activity">
    <reaction evidence="11">
        <text>all-trans-decaprenyl diphosphate + 4-hydroxybenzoate = 4-hydroxy-3-(all-trans-decaprenyl)benzoate + diphosphate</text>
        <dbReference type="Rhea" id="RHEA:44564"/>
        <dbReference type="ChEBI" id="CHEBI:17879"/>
        <dbReference type="ChEBI" id="CHEBI:33019"/>
        <dbReference type="ChEBI" id="CHEBI:60721"/>
        <dbReference type="ChEBI" id="CHEBI:84503"/>
        <dbReference type="EC" id="2.5.1.39"/>
    </reaction>
    <physiologicalReaction direction="left-to-right" evidence="11">
        <dbReference type="Rhea" id="RHEA:44565"/>
    </physiologicalReaction>
</comment>
<proteinExistence type="inferred from homology"/>
<protein>
    <recommendedName>
        <fullName evidence="10">4-hydroxybenzoate polyprenyltransferase</fullName>
        <ecNumber evidence="10">2.5.1.39</ecNumber>
    </recommendedName>
</protein>
<dbReference type="PANTHER" id="PTHR11048">
    <property type="entry name" value="PRENYLTRANSFERASES"/>
    <property type="match status" value="1"/>
</dbReference>
<dbReference type="HOGENOM" id="CLU_1186339_0_0_1"/>
<dbReference type="InterPro" id="IPR044878">
    <property type="entry name" value="UbiA_sf"/>
</dbReference>
<evidence type="ECO:0000313" key="15">
    <source>
        <dbReference type="EnsemblMetazoa" id="tetur03g08420.1"/>
    </source>
</evidence>
<keyword evidence="16" id="KW-1185">Reference proteome</keyword>